<dbReference type="SUPFAM" id="SSF54556">
    <property type="entry name" value="Chitinase insertion domain"/>
    <property type="match status" value="1"/>
</dbReference>
<dbReference type="Pfam" id="PF00704">
    <property type="entry name" value="Glyco_hydro_18"/>
    <property type="match status" value="1"/>
</dbReference>
<reference evidence="13" key="1">
    <citation type="submission" date="2023-02" db="EMBL/GenBank/DDBJ databases">
        <authorList>
            <person name="Palmer J.M."/>
        </authorList>
    </citation>
    <scope>NUCLEOTIDE SEQUENCE</scope>
    <source>
        <strain evidence="13">FW57</strain>
    </source>
</reference>
<evidence type="ECO:0000256" key="9">
    <source>
        <dbReference type="ARBA" id="ARBA00023295"/>
    </source>
</evidence>
<evidence type="ECO:0000259" key="12">
    <source>
        <dbReference type="PROSITE" id="PS51910"/>
    </source>
</evidence>
<keyword evidence="9 11" id="KW-0326">Glycosidase</keyword>
<dbReference type="InterPro" id="IPR017853">
    <property type="entry name" value="GH"/>
</dbReference>
<evidence type="ECO:0000256" key="11">
    <source>
        <dbReference type="RuleBase" id="RU000489"/>
    </source>
</evidence>
<evidence type="ECO:0000256" key="10">
    <source>
        <dbReference type="ARBA" id="ARBA00023326"/>
    </source>
</evidence>
<dbReference type="Gene3D" id="3.20.20.80">
    <property type="entry name" value="Glycosidases"/>
    <property type="match status" value="1"/>
</dbReference>
<evidence type="ECO:0000313" key="14">
    <source>
        <dbReference type="Proteomes" id="UP001197093"/>
    </source>
</evidence>
<dbReference type="PANTHER" id="PTHR11177">
    <property type="entry name" value="CHITINASE"/>
    <property type="match status" value="1"/>
</dbReference>
<dbReference type="GO" id="GO:0008061">
    <property type="term" value="F:chitin binding"/>
    <property type="evidence" value="ECO:0007669"/>
    <property type="project" value="InterPro"/>
</dbReference>
<keyword evidence="10" id="KW-0624">Polysaccharide degradation</keyword>
<evidence type="ECO:0000256" key="2">
    <source>
        <dbReference type="ARBA" id="ARBA00004613"/>
    </source>
</evidence>
<comment type="subcellular location">
    <subcellularLocation>
        <location evidence="2">Secreted</location>
    </subcellularLocation>
</comment>
<dbReference type="SMART" id="SM00636">
    <property type="entry name" value="Glyco_18"/>
    <property type="match status" value="1"/>
</dbReference>
<evidence type="ECO:0000256" key="6">
    <source>
        <dbReference type="ARBA" id="ARBA00022801"/>
    </source>
</evidence>
<keyword evidence="5" id="KW-0964">Secreted</keyword>
<dbReference type="GO" id="GO:0006032">
    <property type="term" value="P:chitin catabolic process"/>
    <property type="evidence" value="ECO:0007669"/>
    <property type="project" value="UniProtKB-KW"/>
</dbReference>
<dbReference type="PROSITE" id="PS51910">
    <property type="entry name" value="GH18_2"/>
    <property type="match status" value="1"/>
</dbReference>
<feature type="domain" description="GH18" evidence="12">
    <location>
        <begin position="7"/>
        <end position="336"/>
    </location>
</feature>
<dbReference type="InterPro" id="IPR029070">
    <property type="entry name" value="Chitinase_insertion_sf"/>
</dbReference>
<evidence type="ECO:0000256" key="4">
    <source>
        <dbReference type="ARBA" id="ARBA00012729"/>
    </source>
</evidence>
<dbReference type="GO" id="GO:0008843">
    <property type="term" value="F:endochitinase activity"/>
    <property type="evidence" value="ECO:0007669"/>
    <property type="project" value="UniProtKB-EC"/>
</dbReference>
<keyword evidence="6 11" id="KW-0378">Hydrolase</keyword>
<keyword evidence="8" id="KW-0119">Carbohydrate metabolism</keyword>
<dbReference type="SUPFAM" id="SSF51445">
    <property type="entry name" value="(Trans)glycosidases"/>
    <property type="match status" value="1"/>
</dbReference>
<dbReference type="GO" id="GO:0005576">
    <property type="term" value="C:extracellular region"/>
    <property type="evidence" value="ECO:0007669"/>
    <property type="project" value="UniProtKB-SubCell"/>
</dbReference>
<dbReference type="EC" id="3.2.1.14" evidence="4"/>
<evidence type="ECO:0000313" key="13">
    <source>
        <dbReference type="EMBL" id="KAG7292947.1"/>
    </source>
</evidence>
<evidence type="ECO:0000256" key="7">
    <source>
        <dbReference type="ARBA" id="ARBA00023024"/>
    </source>
</evidence>
<evidence type="ECO:0000256" key="1">
    <source>
        <dbReference type="ARBA" id="ARBA00000822"/>
    </source>
</evidence>
<dbReference type="EMBL" id="JAHCVI010000001">
    <property type="protein sequence ID" value="KAG7292947.1"/>
    <property type="molecule type" value="Genomic_DNA"/>
</dbReference>
<accession>A0AAD4F4D3</accession>
<protein>
    <recommendedName>
        <fullName evidence="4">chitinase</fullName>
        <ecNumber evidence="4">3.2.1.14</ecNumber>
    </recommendedName>
</protein>
<dbReference type="Gene3D" id="3.10.50.10">
    <property type="match status" value="1"/>
</dbReference>
<keyword evidence="7" id="KW-0146">Chitin degradation</keyword>
<sequence length="336" mass="37449">MTPWTGYRNALYFTNWFVLSAGVGMKGDLTISGAYTGRTSNPNRFPATNKSSDSYSDLEKHYPTDSWNDQGQNAYGCVKQLYLLKKKHRQMKTLLSIGGWTYSPKFAPVAATEAGRQRFCDSAVTLLKDWGFDGLDIDWEYPTNAEQAQHYVLLLQTCRAALDAYAAQHAPGYRFLLTVAAPAGPQNYNTMDLPGMDPYLDAWHVMAYDYAGSWDATTGHQSNLYPSPGNPQATKFSTDRAVADYLRRGIPARKIVLGMPLYGRAFESTRGLGLPYAGVGPGSREAGIWMFKELPRKGGREVYDEVAGASYSFDTPRASWCRTTRWAARGARRSTW</sequence>
<dbReference type="PANTHER" id="PTHR11177:SF384">
    <property type="entry name" value="CHITINASE"/>
    <property type="match status" value="1"/>
</dbReference>
<dbReference type="GO" id="GO:0000272">
    <property type="term" value="P:polysaccharide catabolic process"/>
    <property type="evidence" value="ECO:0007669"/>
    <property type="project" value="UniProtKB-KW"/>
</dbReference>
<proteinExistence type="inferred from homology"/>
<dbReference type="InterPro" id="IPR001223">
    <property type="entry name" value="Glyco_hydro18_cat"/>
</dbReference>
<name>A0AAD4F4D3_9PEZI</name>
<dbReference type="PROSITE" id="PS01095">
    <property type="entry name" value="GH18_1"/>
    <property type="match status" value="1"/>
</dbReference>
<organism evidence="13 14">
    <name type="scientific">Staphylotrichum longicolle</name>
    <dbReference type="NCBI Taxonomy" id="669026"/>
    <lineage>
        <taxon>Eukaryota</taxon>
        <taxon>Fungi</taxon>
        <taxon>Dikarya</taxon>
        <taxon>Ascomycota</taxon>
        <taxon>Pezizomycotina</taxon>
        <taxon>Sordariomycetes</taxon>
        <taxon>Sordariomycetidae</taxon>
        <taxon>Sordariales</taxon>
        <taxon>Chaetomiaceae</taxon>
        <taxon>Staphylotrichum</taxon>
    </lineage>
</organism>
<dbReference type="InterPro" id="IPR050314">
    <property type="entry name" value="Glycosyl_Hydrlase_18"/>
</dbReference>
<dbReference type="CDD" id="cd06548">
    <property type="entry name" value="GH18_chitinase"/>
    <property type="match status" value="1"/>
</dbReference>
<gene>
    <name evidence="13" type="ORF">NEMBOFW57_002992</name>
</gene>
<comment type="similarity">
    <text evidence="3">Belongs to the glycosyl hydrolase 18 family. Chitinase class V subfamily.</text>
</comment>
<comment type="caution">
    <text evidence="13">The sequence shown here is derived from an EMBL/GenBank/DDBJ whole genome shotgun (WGS) entry which is preliminary data.</text>
</comment>
<dbReference type="AlphaFoldDB" id="A0AAD4F4D3"/>
<dbReference type="InterPro" id="IPR001579">
    <property type="entry name" value="Glyco_hydro_18_chit_AS"/>
</dbReference>
<dbReference type="InterPro" id="IPR011583">
    <property type="entry name" value="Chitinase_II/V-like_cat"/>
</dbReference>
<comment type="catalytic activity">
    <reaction evidence="1">
        <text>Random endo-hydrolysis of N-acetyl-beta-D-glucosaminide (1-&gt;4)-beta-linkages in chitin and chitodextrins.</text>
        <dbReference type="EC" id="3.2.1.14"/>
    </reaction>
</comment>
<keyword evidence="14" id="KW-1185">Reference proteome</keyword>
<evidence type="ECO:0000256" key="3">
    <source>
        <dbReference type="ARBA" id="ARBA00008682"/>
    </source>
</evidence>
<evidence type="ECO:0000256" key="8">
    <source>
        <dbReference type="ARBA" id="ARBA00023277"/>
    </source>
</evidence>
<evidence type="ECO:0000256" key="5">
    <source>
        <dbReference type="ARBA" id="ARBA00022525"/>
    </source>
</evidence>
<dbReference type="Proteomes" id="UP001197093">
    <property type="component" value="Unassembled WGS sequence"/>
</dbReference>